<sequence>MAHTIDHDEAAHRYVLIVDGQEAGFAAYEPAEGALDFNHTVVHEQFRGQGLSEPLVQAALDDVRLNGGKIIPTCSAVERFISKNPGYADLVA</sequence>
<dbReference type="PROSITE" id="PS51186">
    <property type="entry name" value="GNAT"/>
    <property type="match status" value="1"/>
</dbReference>
<dbReference type="GO" id="GO:0016747">
    <property type="term" value="F:acyltransferase activity, transferring groups other than amino-acyl groups"/>
    <property type="evidence" value="ECO:0007669"/>
    <property type="project" value="InterPro"/>
</dbReference>
<dbReference type="PANTHER" id="PTHR31435:SF9">
    <property type="entry name" value="PROTEIN NATD1"/>
    <property type="match status" value="1"/>
</dbReference>
<dbReference type="RefSeq" id="WP_102213090.1">
    <property type="nucleotide sequence ID" value="NZ_JBHWXE010000003.1"/>
</dbReference>
<dbReference type="PROSITE" id="PS51729">
    <property type="entry name" value="GNAT_YJDJ"/>
    <property type="match status" value="1"/>
</dbReference>
<dbReference type="EMBL" id="PNHF01000016">
    <property type="protein sequence ID" value="PMC62042.1"/>
    <property type="molecule type" value="Genomic_DNA"/>
</dbReference>
<accession>A0A2N6SYA2</accession>
<organism evidence="3 4">
    <name type="scientific">Corynebacterium xerosis</name>
    <dbReference type="NCBI Taxonomy" id="1725"/>
    <lineage>
        <taxon>Bacteria</taxon>
        <taxon>Bacillati</taxon>
        <taxon>Actinomycetota</taxon>
        <taxon>Actinomycetes</taxon>
        <taxon>Mycobacteriales</taxon>
        <taxon>Corynebacteriaceae</taxon>
        <taxon>Corynebacterium</taxon>
    </lineage>
</organism>
<feature type="domain" description="N-acetyltransferase" evidence="2">
    <location>
        <begin position="6"/>
        <end position="92"/>
    </location>
</feature>
<evidence type="ECO:0000313" key="4">
    <source>
        <dbReference type="Proteomes" id="UP000235363"/>
    </source>
</evidence>
<keyword evidence="3" id="KW-0808">Transferase</keyword>
<dbReference type="SUPFAM" id="SSF55729">
    <property type="entry name" value="Acyl-CoA N-acyltransferases (Nat)"/>
    <property type="match status" value="1"/>
</dbReference>
<name>A0A2N6SYA2_9CORY</name>
<dbReference type="Proteomes" id="UP000235363">
    <property type="component" value="Unassembled WGS sequence"/>
</dbReference>
<dbReference type="PANTHER" id="PTHR31435">
    <property type="entry name" value="PROTEIN NATD1"/>
    <property type="match status" value="1"/>
</dbReference>
<dbReference type="InterPro" id="IPR045057">
    <property type="entry name" value="Gcn5-rel_NAT"/>
</dbReference>
<dbReference type="InterPro" id="IPR016181">
    <property type="entry name" value="Acyl_CoA_acyltransferase"/>
</dbReference>
<comment type="caution">
    <text evidence="3">The sequence shown here is derived from an EMBL/GenBank/DDBJ whole genome shotgun (WGS) entry which is preliminary data.</text>
</comment>
<evidence type="ECO:0000259" key="1">
    <source>
        <dbReference type="PROSITE" id="PS51186"/>
    </source>
</evidence>
<dbReference type="CDD" id="cd04301">
    <property type="entry name" value="NAT_SF"/>
    <property type="match status" value="1"/>
</dbReference>
<protein>
    <submittedName>
        <fullName evidence="3">N-acetyltransferase</fullName>
    </submittedName>
</protein>
<evidence type="ECO:0000259" key="2">
    <source>
        <dbReference type="PROSITE" id="PS51729"/>
    </source>
</evidence>
<dbReference type="InterPro" id="IPR000182">
    <property type="entry name" value="GNAT_dom"/>
</dbReference>
<dbReference type="Pfam" id="PF14542">
    <property type="entry name" value="Acetyltransf_CG"/>
    <property type="match status" value="1"/>
</dbReference>
<proteinExistence type="predicted"/>
<dbReference type="Gene3D" id="3.40.630.30">
    <property type="match status" value="1"/>
</dbReference>
<evidence type="ECO:0000313" key="3">
    <source>
        <dbReference type="EMBL" id="PMC62042.1"/>
    </source>
</evidence>
<dbReference type="InterPro" id="IPR031165">
    <property type="entry name" value="GNAT_YJDJ"/>
</dbReference>
<feature type="domain" description="N-acetyltransferase" evidence="1">
    <location>
        <begin position="1"/>
        <end position="92"/>
    </location>
</feature>
<dbReference type="AlphaFoldDB" id="A0A2N6SYA2"/>
<gene>
    <name evidence="3" type="ORF">CJ204_07510</name>
</gene>
<reference evidence="3 4" key="1">
    <citation type="submission" date="2017-09" db="EMBL/GenBank/DDBJ databases">
        <title>Bacterial strain isolated from the female urinary microbiota.</title>
        <authorList>
            <person name="Thomas-White K."/>
            <person name="Kumar N."/>
            <person name="Forster S."/>
            <person name="Putonti C."/>
            <person name="Lawley T."/>
            <person name="Wolfe A.J."/>
        </authorList>
    </citation>
    <scope>NUCLEOTIDE SEQUENCE [LARGE SCALE GENOMIC DNA]</scope>
    <source>
        <strain evidence="3 4">UMB0908</strain>
    </source>
</reference>
<dbReference type="STRING" id="1725.WU86_04665"/>